<dbReference type="InterPro" id="IPR004358">
    <property type="entry name" value="Sig_transdc_His_kin-like_C"/>
</dbReference>
<gene>
    <name evidence="13" type="ORF">DPV98_07220</name>
</gene>
<feature type="domain" description="Histidine kinase" evidence="12">
    <location>
        <begin position="244"/>
        <end position="457"/>
    </location>
</feature>
<feature type="transmembrane region" description="Helical" evidence="11">
    <location>
        <begin position="165"/>
        <end position="187"/>
    </location>
</feature>
<reference evidence="13 14" key="1">
    <citation type="submission" date="2018-05" db="EMBL/GenBank/DDBJ databases">
        <title>Draft Genome Sequences for a Diverse set of 7 Haemophilus Species.</title>
        <authorList>
            <person name="Nichols M."/>
            <person name="Topaz N."/>
            <person name="Wang X."/>
            <person name="Wang X."/>
            <person name="Boxrud D."/>
        </authorList>
    </citation>
    <scope>NUCLEOTIDE SEQUENCE [LARGE SCALE GENOMIC DNA]</scope>
    <source>
        <strain evidence="13 14">C2010039593</strain>
    </source>
</reference>
<comment type="caution">
    <text evidence="13">The sequence shown here is derived from an EMBL/GenBank/DDBJ whole genome shotgun (WGS) entry which is preliminary data.</text>
</comment>
<evidence type="ECO:0000313" key="13">
    <source>
        <dbReference type="EMBL" id="RDF02631.1"/>
    </source>
</evidence>
<dbReference type="PRINTS" id="PR00344">
    <property type="entry name" value="BCTRLSENSOR"/>
</dbReference>
<dbReference type="GO" id="GO:0000155">
    <property type="term" value="F:phosphorelay sensor kinase activity"/>
    <property type="evidence" value="ECO:0007669"/>
    <property type="project" value="InterPro"/>
</dbReference>
<protein>
    <recommendedName>
        <fullName evidence="3">histidine kinase</fullName>
        <ecNumber evidence="3">2.7.13.3</ecNumber>
    </recommendedName>
</protein>
<dbReference type="GO" id="GO:0005886">
    <property type="term" value="C:plasma membrane"/>
    <property type="evidence" value="ECO:0007669"/>
    <property type="project" value="TreeGrafter"/>
</dbReference>
<dbReference type="Gene3D" id="1.10.287.130">
    <property type="match status" value="1"/>
</dbReference>
<dbReference type="RefSeq" id="WP_040218061.1">
    <property type="nucleotide sequence ID" value="NZ_JAPWBQ010000009.1"/>
</dbReference>
<evidence type="ECO:0000256" key="2">
    <source>
        <dbReference type="ARBA" id="ARBA00004141"/>
    </source>
</evidence>
<evidence type="ECO:0000256" key="7">
    <source>
        <dbReference type="ARBA" id="ARBA00022777"/>
    </source>
</evidence>
<keyword evidence="8 11" id="KW-1133">Transmembrane helix</keyword>
<dbReference type="PANTHER" id="PTHR45436:SF15">
    <property type="entry name" value="SENSOR HISTIDINE KINASE CUSS"/>
    <property type="match status" value="1"/>
</dbReference>
<keyword evidence="9" id="KW-0902">Two-component regulatory system</keyword>
<dbReference type="EMBL" id="QEQD01000007">
    <property type="protein sequence ID" value="RDF02631.1"/>
    <property type="molecule type" value="Genomic_DNA"/>
</dbReference>
<evidence type="ECO:0000256" key="10">
    <source>
        <dbReference type="ARBA" id="ARBA00023136"/>
    </source>
</evidence>
<evidence type="ECO:0000256" key="4">
    <source>
        <dbReference type="ARBA" id="ARBA00022553"/>
    </source>
</evidence>
<evidence type="ECO:0000313" key="14">
    <source>
        <dbReference type="Proteomes" id="UP000253999"/>
    </source>
</evidence>
<dbReference type="CDD" id="cd00082">
    <property type="entry name" value="HisKA"/>
    <property type="match status" value="1"/>
</dbReference>
<dbReference type="InterPro" id="IPR003661">
    <property type="entry name" value="HisK_dim/P_dom"/>
</dbReference>
<dbReference type="SMART" id="SM00387">
    <property type="entry name" value="HATPase_c"/>
    <property type="match status" value="1"/>
</dbReference>
<comment type="subcellular location">
    <subcellularLocation>
        <location evidence="2">Membrane</location>
        <topology evidence="2">Multi-pass membrane protein</topology>
    </subcellularLocation>
</comment>
<keyword evidence="6 11" id="KW-0812">Transmembrane</keyword>
<evidence type="ECO:0000256" key="1">
    <source>
        <dbReference type="ARBA" id="ARBA00000085"/>
    </source>
</evidence>
<accession>A0A369Z9J7</accession>
<keyword evidence="10 11" id="KW-0472">Membrane</keyword>
<keyword evidence="4" id="KW-0597">Phosphoprotein</keyword>
<dbReference type="InterPro" id="IPR036890">
    <property type="entry name" value="HATPase_C_sf"/>
</dbReference>
<evidence type="ECO:0000256" key="8">
    <source>
        <dbReference type="ARBA" id="ARBA00022989"/>
    </source>
</evidence>
<evidence type="ECO:0000256" key="6">
    <source>
        <dbReference type="ARBA" id="ARBA00022692"/>
    </source>
</evidence>
<dbReference type="STRING" id="735.B0185_06820"/>
<dbReference type="Proteomes" id="UP000253999">
    <property type="component" value="Unassembled WGS sequence"/>
</dbReference>
<dbReference type="InterPro" id="IPR005467">
    <property type="entry name" value="His_kinase_dom"/>
</dbReference>
<dbReference type="SUPFAM" id="SSF47384">
    <property type="entry name" value="Homodimeric domain of signal transducing histidine kinase"/>
    <property type="match status" value="1"/>
</dbReference>
<dbReference type="AlphaFoldDB" id="A0A369Z9J7"/>
<dbReference type="InterPro" id="IPR003594">
    <property type="entry name" value="HATPase_dom"/>
</dbReference>
<evidence type="ECO:0000259" key="12">
    <source>
        <dbReference type="PROSITE" id="PS50109"/>
    </source>
</evidence>
<name>A0A369Z9J7_HAEPH</name>
<dbReference type="Pfam" id="PF02518">
    <property type="entry name" value="HATPase_c"/>
    <property type="match status" value="1"/>
</dbReference>
<dbReference type="PANTHER" id="PTHR45436">
    <property type="entry name" value="SENSOR HISTIDINE KINASE YKOH"/>
    <property type="match status" value="1"/>
</dbReference>
<evidence type="ECO:0000256" key="3">
    <source>
        <dbReference type="ARBA" id="ARBA00012438"/>
    </source>
</evidence>
<comment type="catalytic activity">
    <reaction evidence="1">
        <text>ATP + protein L-histidine = ADP + protein N-phospho-L-histidine.</text>
        <dbReference type="EC" id="2.7.13.3"/>
    </reaction>
</comment>
<proteinExistence type="predicted"/>
<sequence length="459" mass="52557">MKNSIQLKLTLAFTALFTMVAGIAGGVSFYDTYRETYKLQDDMLVQLSGFVNSVENPTALSGDFRPPRDNDARIYMHFERNGTHTESLPPNFPQQMEDGFHTLRKDGKKYKRIKPHKENRFWFTLKNADNLYRTYVRNTPNGKIIITQENEYREELAFRSAWQSVIPLIVLLPLIILLTIWIVRLAMKPVDRLSHKLEKRHEQNLTPLPTEKIPSEIRGFVVEINRLLGRTDEFIQQQKRFIADASHELRSPMTALSLQVEQLAHQDLPTEAKTQLIQVKQGIQRSRNLLEQLLSLARIQNNKMENYTDFNVQDIFRSIIEDVLPLALDKDQDLGVTNDQAVNFHGSKTDLYLLVKTLVDNAIRYTPKGSQIDLSVKEKDGNIQICVEDNGNGIPPEERQRVLDPFYRILGTEQQGSGLGLAIAEEIVKNYGGKIELKDSVNFETGLLVKVKLPTNSQI</sequence>
<dbReference type="Gene3D" id="3.30.565.10">
    <property type="entry name" value="Histidine kinase-like ATPase, C-terminal domain"/>
    <property type="match status" value="1"/>
</dbReference>
<organism evidence="13 14">
    <name type="scientific">Haemophilus parahaemolyticus</name>
    <dbReference type="NCBI Taxonomy" id="735"/>
    <lineage>
        <taxon>Bacteria</taxon>
        <taxon>Pseudomonadati</taxon>
        <taxon>Pseudomonadota</taxon>
        <taxon>Gammaproteobacteria</taxon>
        <taxon>Pasteurellales</taxon>
        <taxon>Pasteurellaceae</taxon>
        <taxon>Haemophilus</taxon>
    </lineage>
</organism>
<evidence type="ECO:0000256" key="9">
    <source>
        <dbReference type="ARBA" id="ARBA00023012"/>
    </source>
</evidence>
<dbReference type="SUPFAM" id="SSF55874">
    <property type="entry name" value="ATPase domain of HSP90 chaperone/DNA topoisomerase II/histidine kinase"/>
    <property type="match status" value="1"/>
</dbReference>
<dbReference type="EC" id="2.7.13.3" evidence="3"/>
<evidence type="ECO:0000256" key="5">
    <source>
        <dbReference type="ARBA" id="ARBA00022679"/>
    </source>
</evidence>
<dbReference type="InterPro" id="IPR036097">
    <property type="entry name" value="HisK_dim/P_sf"/>
</dbReference>
<keyword evidence="5" id="KW-0808">Transferase</keyword>
<dbReference type="Pfam" id="PF00512">
    <property type="entry name" value="HisKA"/>
    <property type="match status" value="1"/>
</dbReference>
<keyword evidence="7" id="KW-0418">Kinase</keyword>
<dbReference type="InterPro" id="IPR050428">
    <property type="entry name" value="TCS_sensor_his_kinase"/>
</dbReference>
<evidence type="ECO:0000256" key="11">
    <source>
        <dbReference type="SAM" id="Phobius"/>
    </source>
</evidence>
<dbReference type="PROSITE" id="PS50109">
    <property type="entry name" value="HIS_KIN"/>
    <property type="match status" value="1"/>
</dbReference>
<dbReference type="SMART" id="SM00388">
    <property type="entry name" value="HisKA"/>
    <property type="match status" value="1"/>
</dbReference>